<proteinExistence type="predicted"/>
<dbReference type="NCBIfam" id="NF041816">
    <property type="entry name" value="Avs3a"/>
    <property type="match status" value="1"/>
</dbReference>
<reference evidence="2" key="1">
    <citation type="submission" date="2019-02" db="EMBL/GenBank/DDBJ databases">
        <authorList>
            <person name="Ashton P.M."/>
            <person name="Dallman T."/>
            <person name="Nair S."/>
            <person name="De Pinna E."/>
            <person name="Peters T."/>
            <person name="Grant K."/>
        </authorList>
    </citation>
    <scope>NUCLEOTIDE SEQUENCE</scope>
    <source>
        <strain evidence="2">490277</strain>
    </source>
</reference>
<organism evidence="2">
    <name type="scientific">Salmonella enterica subsp. enterica serovar Tamberma</name>
    <dbReference type="NCBI Taxonomy" id="2565079"/>
    <lineage>
        <taxon>Bacteria</taxon>
        <taxon>Pseudomonadati</taxon>
        <taxon>Pseudomonadota</taxon>
        <taxon>Gammaproteobacteria</taxon>
        <taxon>Enterobacterales</taxon>
        <taxon>Enterobacteriaceae</taxon>
        <taxon>Salmonella</taxon>
    </lineage>
</organism>
<gene>
    <name evidence="2" type="ORF">EVT47_15510</name>
</gene>
<dbReference type="InterPro" id="IPR007111">
    <property type="entry name" value="NACHT_NTPase"/>
</dbReference>
<accession>A0A5X9FJ61</accession>
<protein>
    <submittedName>
        <fullName evidence="2">NACHT domain-containing protein</fullName>
    </submittedName>
</protein>
<name>A0A5X9FJ61_SALET</name>
<dbReference type="EMBL" id="AAHXAW010000039">
    <property type="protein sequence ID" value="ECB2739177.1"/>
    <property type="molecule type" value="Genomic_DNA"/>
</dbReference>
<evidence type="ECO:0000313" key="2">
    <source>
        <dbReference type="EMBL" id="ECB2739177.1"/>
    </source>
</evidence>
<evidence type="ECO:0000259" key="1">
    <source>
        <dbReference type="Pfam" id="PF05729"/>
    </source>
</evidence>
<sequence>MSDSLLVRTSRDGDQFHYLWAARRALRLLEPQSTLVALTIEGASTTEMGSQPVVEDGEELIDIAEYYGSNELATATTVRYMQLKHSTMHSDTPFPPSGLQKTIEGFATRYKALIQKIPVETLRTKLEFWFVTNRPVSSSFSEAINDAANQHVTRHPHDLAKLEKFTGLQGAELSIFCQLLHIEGQQDDLWSQRNILLRESAGYLPDLDTEAPLKLKELVNRKALTESAANPSITRMDVLRALGVDETDLFPAPCRIERIENSVSRTQEATLVQRVVEASGAPVIIHADAGVGKSIFSTHIGEHLPTGSVSILYDCFGLGQYRNASSYRHHHRTALVQMANEMASRGLCHPLIPNAGTGISQYMRAFLHRLSQSISILRASEPLAVLCIIIDAADNAQMAAEEIGETRSFIKDLIREKLPDGVCLVALCRPYRRELLDPPPEALTLSLQAFDRDETAAHLHQKFPDASESDVDEFHRLSSCNPRVQALSLSQNLPLNDTLRLLGPNPKTVEDTIGEVLEKSIARLRDTAGISERAQIDTICSALAILRPLIPLSVLSAISGVADSAIKSFALDLGRPLIVSGETIQFFDEPAETWFQRRFRPSAAALHQFITKLRPLTKDSSYAASVLPALMLEGNQLSELIELAISSQALPETSPVERRDIELQRLQFALKAALRTGRYQDAAKLALKAGGECAGDNRQRVLLRDNIDLAAKFVGSNGVQELVSRNAFPDTGWPGSRNAYYAAILSEYPELSGEARSRLRLTMEWLTNWSQLPDDERSRQNVTAQDRAAMLIASLNIHGAEAAARDLRRWRPRELSFEAGKIVAMQLLAHARYDELDQLAIAAGNDISLVMGIVLEARKLHHPVAEQAIRRTWRLLKSQRVSIKDRNHANNQTIAAITGMVEMALIQSVCTESESIQLLDRYLPKVPPYALTSQYSKERVAYVRAYALQANLMGSQLALSDLASTEVKKELMAEKRHGESDDLRQLKQYSGVLIPWYNLWAKVILGKARKADLESELSDAQKESTAIKGHSYSEHSLSSNEIANVWFDILIEAGNASKDDVENIIKWNQHKGNRVFTPTLHRFSSVCAEISGLEELSYHFAELALSLWRDEHSDAQIKADGYIDLSRSLLSLDEPEAKEYFNQAIEVTNKLGDENLSRWEAILDLAECVAGKTQAPPEIAYKLARCAELTREYVDRDKHFAWSDTVEILAELCPSSAIAIISRWRDRTFGNHRSILAWTIEHLVKKNKINALDALPLITFENGWHKCGLLDSVLSSCTDEKDKSMAFEVVYQYTKFDLPNIQHLKNLDTIATSLGIEHSELKERISGLQHTEAVSKKSSLSSDDNEQGHEKEWEFIFKDCDLSSIDGISAAYEKFRSVPEFYSKETFIKKAISRVKAGKECSFITAIGAIFHWGLYDFKYILESIPDEWTSRLSIRTVLAGLIKEYCQRFCMRIRKSRVYEIFPFSLASSLSGMSEKEIFGIALEAIAESPEPANSDRLFSLPGLLVSKLKSNEALNVLSYALDLFDEVLKDEDGDGPWNEKLSPPTHVEDSLAGYIWARLGSPEAEMRWQAAHAVLALCRMNRTSVIQGIFQHAINATTLPFCDRNLPFYTLHAQLWLMIAAARVALDDGKSLIPNIGYFYRYATTDQPHVLIRLFAARTLLALHNSGLISIPAQEEDKLRNINQSTTLPVLDEVEDHRDEDSYTFGIDFGPYWLKPLGRCFGVSQKQLEPEMLRIIRDVLGFKGSRNWDEDERNKRRYYQDRDNHHSHGSYPRVDDYHFYLSYHAMFMTAGQLLATKPLVASDYDDVEDVFLDWLRRHDISRNDHRWLADRRDIPPKDRSSWFNSSSDNRDEWVASISENVFNETLCPSPGLLTLWGRWSDVCSDRKESIVVHSALVSPERSLSLLRALQTTKNVYDYKIPDAGDNLEIDHAHYQLKGWIKDIAEYCGIDEFDPWAGNVRFPIPEPASFIIDAMKLTTDKDHRVWYSPSSVEPAMVSSIWGHLSGKNEEEKSHGYRLCASIHFIKSALETFNMDLILEVDVDRYSRNSRYERNNENELDNIPSSTRLFLFRHDGTIHTLYGNYRTGEKAS</sequence>
<feature type="domain" description="NACHT" evidence="1">
    <location>
        <begin position="282"/>
        <end position="465"/>
    </location>
</feature>
<comment type="caution">
    <text evidence="2">The sequence shown here is derived from an EMBL/GenBank/DDBJ whole genome shotgun (WGS) entry which is preliminary data.</text>
</comment>
<dbReference type="Pfam" id="PF05729">
    <property type="entry name" value="NACHT"/>
    <property type="match status" value="1"/>
</dbReference>